<dbReference type="Proteomes" id="UP000178534">
    <property type="component" value="Unassembled WGS sequence"/>
</dbReference>
<accession>A0A1G2DJ68</accession>
<evidence type="ECO:0000313" key="3">
    <source>
        <dbReference type="Proteomes" id="UP000178534"/>
    </source>
</evidence>
<dbReference type="AlphaFoldDB" id="A0A1G2DJ68"/>
<organism evidence="2 3">
    <name type="scientific">Candidatus Lloydbacteria bacterium RIFCSPLOWO2_01_FULL_50_20</name>
    <dbReference type="NCBI Taxonomy" id="1798665"/>
    <lineage>
        <taxon>Bacteria</taxon>
        <taxon>Candidatus Lloydiibacteriota</taxon>
    </lineage>
</organism>
<evidence type="ECO:0000313" key="2">
    <source>
        <dbReference type="EMBL" id="OGZ13452.1"/>
    </source>
</evidence>
<reference evidence="2 3" key="1">
    <citation type="journal article" date="2016" name="Nat. Commun.">
        <title>Thousands of microbial genomes shed light on interconnected biogeochemical processes in an aquifer system.</title>
        <authorList>
            <person name="Anantharaman K."/>
            <person name="Brown C.T."/>
            <person name="Hug L.A."/>
            <person name="Sharon I."/>
            <person name="Castelle C.J."/>
            <person name="Probst A.J."/>
            <person name="Thomas B.C."/>
            <person name="Singh A."/>
            <person name="Wilkins M.J."/>
            <person name="Karaoz U."/>
            <person name="Brodie E.L."/>
            <person name="Williams K.H."/>
            <person name="Hubbard S.S."/>
            <person name="Banfield J.F."/>
        </authorList>
    </citation>
    <scope>NUCLEOTIDE SEQUENCE [LARGE SCALE GENOMIC DNA]</scope>
</reference>
<dbReference type="PANTHER" id="PTHR11079">
    <property type="entry name" value="CYTOSINE DEAMINASE FAMILY MEMBER"/>
    <property type="match status" value="1"/>
</dbReference>
<protein>
    <recommendedName>
        <fullName evidence="1">CMP/dCMP-type deaminase domain-containing protein</fullName>
    </recommendedName>
</protein>
<dbReference type="PROSITE" id="PS51747">
    <property type="entry name" value="CYT_DCMP_DEAMINASES_2"/>
    <property type="match status" value="1"/>
</dbReference>
<proteinExistence type="predicted"/>
<name>A0A1G2DJ68_9BACT</name>
<dbReference type="PANTHER" id="PTHR11079:SF162">
    <property type="entry name" value="RIBOFLAVIN BIOSYNTHESIS PROTEIN PYRD, CHLOROPLASTIC"/>
    <property type="match status" value="1"/>
</dbReference>
<dbReference type="GO" id="GO:0003824">
    <property type="term" value="F:catalytic activity"/>
    <property type="evidence" value="ECO:0007669"/>
    <property type="project" value="InterPro"/>
</dbReference>
<sequence length="161" mass="18105">MNEHERFMMKAIEAAHESGHRSDYPIGTVIVKDGEIISSGYETLKSANDPVNGHAEIDAIRKATREILKQPYLEGCTLYSTHEPCPMCATAAFWSKIKTIVFSVSREDMIEQMPKRASGKFSWRQVDISCKDVLDHGSGHMVELIPSVLREEGIKLFDYTA</sequence>
<dbReference type="InterPro" id="IPR002125">
    <property type="entry name" value="CMP_dCMP_dom"/>
</dbReference>
<dbReference type="CDD" id="cd01285">
    <property type="entry name" value="nucleoside_deaminase"/>
    <property type="match status" value="1"/>
</dbReference>
<feature type="domain" description="CMP/dCMP-type deaminase" evidence="1">
    <location>
        <begin position="2"/>
        <end position="121"/>
    </location>
</feature>
<dbReference type="EMBL" id="MHLP01000007">
    <property type="protein sequence ID" value="OGZ13452.1"/>
    <property type="molecule type" value="Genomic_DNA"/>
</dbReference>
<dbReference type="Gene3D" id="3.40.140.10">
    <property type="entry name" value="Cytidine Deaminase, domain 2"/>
    <property type="match status" value="1"/>
</dbReference>
<comment type="caution">
    <text evidence="2">The sequence shown here is derived from an EMBL/GenBank/DDBJ whole genome shotgun (WGS) entry which is preliminary data.</text>
</comment>
<evidence type="ECO:0000259" key="1">
    <source>
        <dbReference type="PROSITE" id="PS51747"/>
    </source>
</evidence>
<gene>
    <name evidence="2" type="ORF">A2942_01250</name>
</gene>
<dbReference type="InterPro" id="IPR016193">
    <property type="entry name" value="Cytidine_deaminase-like"/>
</dbReference>
<dbReference type="SUPFAM" id="SSF53927">
    <property type="entry name" value="Cytidine deaminase-like"/>
    <property type="match status" value="1"/>
</dbReference>
<dbReference type="STRING" id="1798665.A2942_01250"/>
<dbReference type="Pfam" id="PF00383">
    <property type="entry name" value="dCMP_cyt_deam_1"/>
    <property type="match status" value="1"/>
</dbReference>